<dbReference type="PANTHER" id="PTHR33606">
    <property type="entry name" value="PROTEIN YCII"/>
    <property type="match status" value="1"/>
</dbReference>
<dbReference type="RefSeq" id="WP_111695900.1">
    <property type="nucleotide sequence ID" value="NZ_LS483458.1"/>
</dbReference>
<feature type="domain" description="YCII-related" evidence="2">
    <location>
        <begin position="1"/>
        <end position="95"/>
    </location>
</feature>
<reference evidence="3 4" key="1">
    <citation type="submission" date="2018-06" db="EMBL/GenBank/DDBJ databases">
        <authorList>
            <consortium name="Pathogen Informatics"/>
            <person name="Doyle S."/>
        </authorList>
    </citation>
    <scope>NUCLEOTIDE SEQUENCE [LARGE SCALE GENOMIC DNA]</scope>
    <source>
        <strain evidence="3 4">NCTC10839</strain>
    </source>
</reference>
<protein>
    <submittedName>
        <fullName evidence="3">YciI-like protein</fullName>
    </submittedName>
</protein>
<dbReference type="EMBL" id="LS483458">
    <property type="protein sequence ID" value="SQH96218.1"/>
    <property type="molecule type" value="Genomic_DNA"/>
</dbReference>
<organism evidence="3 4">
    <name type="scientific">Haemophilus haemolyticus</name>
    <dbReference type="NCBI Taxonomy" id="726"/>
    <lineage>
        <taxon>Bacteria</taxon>
        <taxon>Pseudomonadati</taxon>
        <taxon>Pseudomonadota</taxon>
        <taxon>Gammaproteobacteria</taxon>
        <taxon>Pasteurellales</taxon>
        <taxon>Pasteurellaceae</taxon>
        <taxon>Haemophilus</taxon>
    </lineage>
</organism>
<evidence type="ECO:0000259" key="2">
    <source>
        <dbReference type="Pfam" id="PF03795"/>
    </source>
</evidence>
<evidence type="ECO:0000256" key="1">
    <source>
        <dbReference type="ARBA" id="ARBA00007689"/>
    </source>
</evidence>
<proteinExistence type="inferred from homology"/>
<dbReference type="GeneID" id="56956650"/>
<dbReference type="Pfam" id="PF03795">
    <property type="entry name" value="YCII"/>
    <property type="match status" value="1"/>
</dbReference>
<sequence length="98" mass="10920">MFYVIFAQDIPNTLEKRLAVRELHLARLKQLQAENRLLTAGPNPAIDDENPGEAGFTGSTVIAQFENLQAAKDWATQDPYVEAGVYGDVIVKPFKKVF</sequence>
<accession>A0A2X4RAS6</accession>
<dbReference type="AlphaFoldDB" id="A0A2X4RAS6"/>
<dbReference type="InterPro" id="IPR005545">
    <property type="entry name" value="YCII"/>
</dbReference>
<dbReference type="InterPro" id="IPR011008">
    <property type="entry name" value="Dimeric_a/b-barrel"/>
</dbReference>
<dbReference type="KEGG" id="hhz:NCTC10839_00052"/>
<comment type="similarity">
    <text evidence="1">Belongs to the YciI family.</text>
</comment>
<evidence type="ECO:0000313" key="4">
    <source>
        <dbReference type="Proteomes" id="UP000248808"/>
    </source>
</evidence>
<dbReference type="NCBIfam" id="NF008473">
    <property type="entry name" value="PRK11370.1"/>
    <property type="match status" value="1"/>
</dbReference>
<dbReference type="Proteomes" id="UP000248808">
    <property type="component" value="Chromosome 1"/>
</dbReference>
<gene>
    <name evidence="3" type="ORF">NCTC10839_00052</name>
</gene>
<dbReference type="InterPro" id="IPR051807">
    <property type="entry name" value="Sec-metab_biosynth-assoc"/>
</dbReference>
<dbReference type="PANTHER" id="PTHR33606:SF3">
    <property type="entry name" value="PROTEIN YCII"/>
    <property type="match status" value="1"/>
</dbReference>
<dbReference type="SUPFAM" id="SSF54909">
    <property type="entry name" value="Dimeric alpha+beta barrel"/>
    <property type="match status" value="1"/>
</dbReference>
<name>A0A2X4RAS6_HAEHA</name>
<dbReference type="Gene3D" id="3.30.70.1060">
    <property type="entry name" value="Dimeric alpha+beta barrel"/>
    <property type="match status" value="1"/>
</dbReference>
<evidence type="ECO:0000313" key="3">
    <source>
        <dbReference type="EMBL" id="SQH96218.1"/>
    </source>
</evidence>